<evidence type="ECO:0000313" key="2">
    <source>
        <dbReference type="Proteomes" id="UP000826195"/>
    </source>
</evidence>
<proteinExistence type="predicted"/>
<protein>
    <submittedName>
        <fullName evidence="1">Uncharacterized protein</fullName>
    </submittedName>
</protein>
<keyword evidence="2" id="KW-1185">Reference proteome</keyword>
<comment type="caution">
    <text evidence="1">The sequence shown here is derived from an EMBL/GenBank/DDBJ whole genome shotgun (WGS) entry which is preliminary data.</text>
</comment>
<evidence type="ECO:0000313" key="1">
    <source>
        <dbReference type="EMBL" id="KAH0534585.1"/>
    </source>
</evidence>
<dbReference type="EMBL" id="JAHXZJ010002982">
    <property type="protein sequence ID" value="KAH0534585.1"/>
    <property type="molecule type" value="Genomic_DNA"/>
</dbReference>
<sequence>MSRKCDYDESVNYEKNTKKTLAKTFETKSVEIRLKDRTYHRRRVALGRLPQIFQTMALRWCKGHYWQHGIPSNTPSELEQVNFRALPKLDTLTQPIKLSVPVISTPNTPFSRYRSYAISTERY</sequence>
<accession>A0AAV7HRC0</accession>
<dbReference type="Proteomes" id="UP000826195">
    <property type="component" value="Unassembled WGS sequence"/>
</dbReference>
<organism evidence="1 2">
    <name type="scientific">Cotesia glomerata</name>
    <name type="common">Lepidopteran parasitic wasp</name>
    <name type="synonym">Apanteles glomeratus</name>
    <dbReference type="NCBI Taxonomy" id="32391"/>
    <lineage>
        <taxon>Eukaryota</taxon>
        <taxon>Metazoa</taxon>
        <taxon>Ecdysozoa</taxon>
        <taxon>Arthropoda</taxon>
        <taxon>Hexapoda</taxon>
        <taxon>Insecta</taxon>
        <taxon>Pterygota</taxon>
        <taxon>Neoptera</taxon>
        <taxon>Endopterygota</taxon>
        <taxon>Hymenoptera</taxon>
        <taxon>Apocrita</taxon>
        <taxon>Ichneumonoidea</taxon>
        <taxon>Braconidae</taxon>
        <taxon>Microgastrinae</taxon>
        <taxon>Cotesia</taxon>
    </lineage>
</organism>
<name>A0AAV7HRC0_COTGL</name>
<reference evidence="1 2" key="1">
    <citation type="journal article" date="2021" name="J. Hered.">
        <title>A chromosome-level genome assembly of the parasitoid wasp, Cotesia glomerata (Hymenoptera: Braconidae).</title>
        <authorList>
            <person name="Pinto B.J."/>
            <person name="Weis J.J."/>
            <person name="Gamble T."/>
            <person name="Ode P.J."/>
            <person name="Paul R."/>
            <person name="Zaspel J.M."/>
        </authorList>
    </citation>
    <scope>NUCLEOTIDE SEQUENCE [LARGE SCALE GENOMIC DNA]</scope>
    <source>
        <strain evidence="1">CgM1</strain>
    </source>
</reference>
<dbReference type="AlphaFoldDB" id="A0AAV7HRC0"/>
<gene>
    <name evidence="1" type="ORF">KQX54_005578</name>
</gene>